<evidence type="ECO:0000259" key="1">
    <source>
        <dbReference type="Pfam" id="PF08242"/>
    </source>
</evidence>
<dbReference type="SUPFAM" id="SSF53335">
    <property type="entry name" value="S-adenosyl-L-methionine-dependent methyltransferases"/>
    <property type="match status" value="1"/>
</dbReference>
<name>A0ABZ2R9R1_9MICC</name>
<organism evidence="2 3">
    <name type="scientific">Pseudarthrobacter quantipunctorum</name>
    <dbReference type="NCBI Taxonomy" id="3128980"/>
    <lineage>
        <taxon>Bacteria</taxon>
        <taxon>Bacillati</taxon>
        <taxon>Actinomycetota</taxon>
        <taxon>Actinomycetes</taxon>
        <taxon>Micrococcales</taxon>
        <taxon>Micrococcaceae</taxon>
        <taxon>Pseudarthrobacter</taxon>
    </lineage>
</organism>
<keyword evidence="2" id="KW-0808">Transferase</keyword>
<dbReference type="EC" id="2.1.1.-" evidence="2"/>
<dbReference type="InterPro" id="IPR013217">
    <property type="entry name" value="Methyltransf_12"/>
</dbReference>
<dbReference type="RefSeq" id="WP_400579880.1">
    <property type="nucleotide sequence ID" value="NZ_CP148033.1"/>
</dbReference>
<feature type="domain" description="Methyltransferase type 12" evidence="1">
    <location>
        <begin position="71"/>
        <end position="164"/>
    </location>
</feature>
<sequence length="287" mass="30924">MSDGHTDIDWDSARASNLANWEDRVPLHEEAYGLGALDDPGHLTSVVRTDLAALAPFLPDGTVSGLDVCHLQCHIGTDTLSLARAGARVTGVDFSPAALASAAALAARLGLDATWVETDVLEARAAVAGSFDLVYTSIGTITWLPDLDRWAAQVAGLLGPGGTFYIRDGHPILYALDENAEGLQLRYPYFGTGQAQVWDDPTTYAGDGTVAHSRTYEWAHPLSEIMNSLIGAGLQILRLDEGRTLPWKFSPRMVEVPDGFAWPEAERDRVPCTYTVIARKPGELPTP</sequence>
<evidence type="ECO:0000313" key="2">
    <source>
        <dbReference type="EMBL" id="WXK92178.1"/>
    </source>
</evidence>
<protein>
    <submittedName>
        <fullName evidence="2">Class I SAM-dependent methyltransferase</fullName>
        <ecNumber evidence="2">2.1.1.-</ecNumber>
    </submittedName>
</protein>
<keyword evidence="3" id="KW-1185">Reference proteome</keyword>
<dbReference type="GO" id="GO:0008168">
    <property type="term" value="F:methyltransferase activity"/>
    <property type="evidence" value="ECO:0007669"/>
    <property type="project" value="UniProtKB-KW"/>
</dbReference>
<dbReference type="CDD" id="cd02440">
    <property type="entry name" value="AdoMet_MTases"/>
    <property type="match status" value="1"/>
</dbReference>
<dbReference type="Gene3D" id="3.40.50.150">
    <property type="entry name" value="Vaccinia Virus protein VP39"/>
    <property type="match status" value="1"/>
</dbReference>
<dbReference type="GO" id="GO:0032259">
    <property type="term" value="P:methylation"/>
    <property type="evidence" value="ECO:0007669"/>
    <property type="project" value="UniProtKB-KW"/>
</dbReference>
<evidence type="ECO:0000313" key="3">
    <source>
        <dbReference type="Proteomes" id="UP001623384"/>
    </source>
</evidence>
<dbReference type="EMBL" id="CP148033">
    <property type="protein sequence ID" value="WXK92178.1"/>
    <property type="molecule type" value="Genomic_DNA"/>
</dbReference>
<dbReference type="PANTHER" id="PTHR43464">
    <property type="entry name" value="METHYLTRANSFERASE"/>
    <property type="match status" value="1"/>
</dbReference>
<keyword evidence="2" id="KW-0489">Methyltransferase</keyword>
<dbReference type="InterPro" id="IPR029063">
    <property type="entry name" value="SAM-dependent_MTases_sf"/>
</dbReference>
<accession>A0ABZ2R9R1</accession>
<dbReference type="Proteomes" id="UP001623384">
    <property type="component" value="Chromosome"/>
</dbReference>
<reference evidence="2 3" key="1">
    <citation type="submission" date="2024-03" db="EMBL/GenBank/DDBJ databases">
        <title>Rhodococcus navarretei sp. nov. and Pseudarthrobacter quantumdoti sp. nov., two new species with the ability to biosynthesize Quantum Dots isolated from soil samples at Union Glacier, Antarctica.</title>
        <authorList>
            <person name="Vargas M."/>
        </authorList>
    </citation>
    <scope>NUCLEOTIDE SEQUENCE [LARGE SCALE GENOMIC DNA]</scope>
    <source>
        <strain evidence="2 3">RC-2-3</strain>
    </source>
</reference>
<proteinExistence type="predicted"/>
<dbReference type="PANTHER" id="PTHR43464:SF82">
    <property type="entry name" value="METHYLTRANSFERASE DOMAIN-CONTAINING PROTEIN"/>
    <property type="match status" value="1"/>
</dbReference>
<gene>
    <name evidence="2" type="ORF">WHH00_13960</name>
</gene>
<dbReference type="Pfam" id="PF08242">
    <property type="entry name" value="Methyltransf_12"/>
    <property type="match status" value="1"/>
</dbReference>